<feature type="compositionally biased region" description="Low complexity" evidence="1">
    <location>
        <begin position="35"/>
        <end position="47"/>
    </location>
</feature>
<evidence type="ECO:0000313" key="3">
    <source>
        <dbReference type="Proteomes" id="UP001063166"/>
    </source>
</evidence>
<feature type="region of interest" description="Disordered" evidence="1">
    <location>
        <begin position="1"/>
        <end position="55"/>
    </location>
</feature>
<keyword evidence="3" id="KW-1185">Reference proteome</keyword>
<dbReference type="EMBL" id="BRPK01000006">
    <property type="protein sequence ID" value="GLB38870.1"/>
    <property type="molecule type" value="Genomic_DNA"/>
</dbReference>
<evidence type="ECO:0000313" key="2">
    <source>
        <dbReference type="EMBL" id="GLB38870.1"/>
    </source>
</evidence>
<sequence length="112" mass="12534">MRFGLRADPLPWGGQDYTHRGRRIRTDGIVPPTAGSGARDSGSFSSSPRRKSSDDRWMKVTVYIRSRQVGNVTCTSLLYETHAHCTRLPSFASTRQPPFRPQGDIDITNALQ</sequence>
<comment type="caution">
    <text evidence="2">The sequence shown here is derived from an EMBL/GenBank/DDBJ whole genome shotgun (WGS) entry which is preliminary data.</text>
</comment>
<protein>
    <submittedName>
        <fullName evidence="2">Uncharacterized protein</fullName>
    </submittedName>
</protein>
<feature type="region of interest" description="Disordered" evidence="1">
    <location>
        <begin position="90"/>
        <end position="112"/>
    </location>
</feature>
<proteinExistence type="predicted"/>
<gene>
    <name evidence="2" type="ORF">LshimejAT787_0600320</name>
</gene>
<reference evidence="2" key="1">
    <citation type="submission" date="2022-07" db="EMBL/GenBank/DDBJ databases">
        <title>The genome of Lyophyllum shimeji provides insight into the initial evolution of ectomycorrhizal fungal genome.</title>
        <authorList>
            <person name="Kobayashi Y."/>
            <person name="Shibata T."/>
            <person name="Hirakawa H."/>
            <person name="Shigenobu S."/>
            <person name="Nishiyama T."/>
            <person name="Yamada A."/>
            <person name="Hasebe M."/>
            <person name="Kawaguchi M."/>
        </authorList>
    </citation>
    <scope>NUCLEOTIDE SEQUENCE</scope>
    <source>
        <strain evidence="2">AT787</strain>
    </source>
</reference>
<dbReference type="Proteomes" id="UP001063166">
    <property type="component" value="Unassembled WGS sequence"/>
</dbReference>
<dbReference type="AlphaFoldDB" id="A0A9P3PN01"/>
<evidence type="ECO:0000256" key="1">
    <source>
        <dbReference type="SAM" id="MobiDB-lite"/>
    </source>
</evidence>
<organism evidence="2 3">
    <name type="scientific">Lyophyllum shimeji</name>
    <name type="common">Hon-shimeji</name>
    <name type="synonym">Tricholoma shimeji</name>
    <dbReference type="NCBI Taxonomy" id="47721"/>
    <lineage>
        <taxon>Eukaryota</taxon>
        <taxon>Fungi</taxon>
        <taxon>Dikarya</taxon>
        <taxon>Basidiomycota</taxon>
        <taxon>Agaricomycotina</taxon>
        <taxon>Agaricomycetes</taxon>
        <taxon>Agaricomycetidae</taxon>
        <taxon>Agaricales</taxon>
        <taxon>Tricholomatineae</taxon>
        <taxon>Lyophyllaceae</taxon>
        <taxon>Lyophyllum</taxon>
    </lineage>
</organism>
<accession>A0A9P3PN01</accession>
<name>A0A9P3PN01_LYOSH</name>